<dbReference type="InterPro" id="IPR024655">
    <property type="entry name" value="Asl1_glyco_hydro_catalytic"/>
</dbReference>
<protein>
    <recommendedName>
        <fullName evidence="1">Asl1-like glycosyl hydrolase catalytic domain-containing protein</fullName>
    </recommendedName>
</protein>
<name>A0A067TK76_GALM3</name>
<sequence>YSWSPWKPAGSDALGLEFAPMLWGPKQIGDFQNLVKPGYARWALGFNEPDINGQSNLDPGYAATLWKQHLQPLKGQGYNLVSPAVTSGPGGKVWLKNFINACSGCSIDAVAVHWYGTDPQSFISYLQDFHATFGRNLWITEFACQNFSGGAQCNAGQVQHFMDTVTAFMDSTDYVSKYFAFGVMHNMQGVNPLNQLMAGNGQPTALGWDYLT</sequence>
<dbReference type="InterPro" id="IPR053183">
    <property type="entry name" value="ASL1"/>
</dbReference>
<evidence type="ECO:0000313" key="2">
    <source>
        <dbReference type="EMBL" id="KDR83536.1"/>
    </source>
</evidence>
<dbReference type="PANTHER" id="PTHR34154:SF3">
    <property type="entry name" value="ALKALI-SENSITIVE LINKAGE PROTEIN 1"/>
    <property type="match status" value="1"/>
</dbReference>
<dbReference type="Pfam" id="PF11790">
    <property type="entry name" value="Glyco_hydro_cc"/>
    <property type="match status" value="1"/>
</dbReference>
<dbReference type="GO" id="GO:0009277">
    <property type="term" value="C:fungal-type cell wall"/>
    <property type="evidence" value="ECO:0007669"/>
    <property type="project" value="TreeGrafter"/>
</dbReference>
<dbReference type="SUPFAM" id="SSF51445">
    <property type="entry name" value="(Trans)glycosidases"/>
    <property type="match status" value="1"/>
</dbReference>
<dbReference type="GO" id="GO:0071966">
    <property type="term" value="P:fungal-type cell wall polysaccharide metabolic process"/>
    <property type="evidence" value="ECO:0007669"/>
    <property type="project" value="TreeGrafter"/>
</dbReference>
<gene>
    <name evidence="2" type="ORF">GALMADRAFT_55152</name>
</gene>
<reference evidence="3" key="1">
    <citation type="journal article" date="2014" name="Proc. Natl. Acad. Sci. U.S.A.">
        <title>Extensive sampling of basidiomycete genomes demonstrates inadequacy of the white-rot/brown-rot paradigm for wood decay fungi.</title>
        <authorList>
            <person name="Riley R."/>
            <person name="Salamov A.A."/>
            <person name="Brown D.W."/>
            <person name="Nagy L.G."/>
            <person name="Floudas D."/>
            <person name="Held B.W."/>
            <person name="Levasseur A."/>
            <person name="Lombard V."/>
            <person name="Morin E."/>
            <person name="Otillar R."/>
            <person name="Lindquist E.A."/>
            <person name="Sun H."/>
            <person name="LaButti K.M."/>
            <person name="Schmutz J."/>
            <person name="Jabbour D."/>
            <person name="Luo H."/>
            <person name="Baker S.E."/>
            <person name="Pisabarro A.G."/>
            <person name="Walton J.D."/>
            <person name="Blanchette R.A."/>
            <person name="Henrissat B."/>
            <person name="Martin F."/>
            <person name="Cullen D."/>
            <person name="Hibbett D.S."/>
            <person name="Grigoriev I.V."/>
        </authorList>
    </citation>
    <scope>NUCLEOTIDE SEQUENCE [LARGE SCALE GENOMIC DNA]</scope>
    <source>
        <strain evidence="3">CBS 339.88</strain>
    </source>
</reference>
<proteinExistence type="predicted"/>
<dbReference type="OrthoDB" id="5959761at2759"/>
<dbReference type="InterPro" id="IPR017853">
    <property type="entry name" value="GH"/>
</dbReference>
<keyword evidence="3" id="KW-1185">Reference proteome</keyword>
<evidence type="ECO:0000259" key="1">
    <source>
        <dbReference type="Pfam" id="PF11790"/>
    </source>
</evidence>
<accession>A0A067TK76</accession>
<feature type="domain" description="Asl1-like glycosyl hydrolase catalytic" evidence="1">
    <location>
        <begin position="1"/>
        <end position="210"/>
    </location>
</feature>
<dbReference type="HOGENOM" id="CLU_040908_6_2_1"/>
<dbReference type="Proteomes" id="UP000027222">
    <property type="component" value="Unassembled WGS sequence"/>
</dbReference>
<dbReference type="STRING" id="685588.A0A067TK76"/>
<evidence type="ECO:0000313" key="3">
    <source>
        <dbReference type="Proteomes" id="UP000027222"/>
    </source>
</evidence>
<dbReference type="PANTHER" id="PTHR34154">
    <property type="entry name" value="ALKALI-SENSITIVE LINKAGE PROTEIN 1"/>
    <property type="match status" value="1"/>
</dbReference>
<organism evidence="2 3">
    <name type="scientific">Galerina marginata (strain CBS 339.88)</name>
    <dbReference type="NCBI Taxonomy" id="685588"/>
    <lineage>
        <taxon>Eukaryota</taxon>
        <taxon>Fungi</taxon>
        <taxon>Dikarya</taxon>
        <taxon>Basidiomycota</taxon>
        <taxon>Agaricomycotina</taxon>
        <taxon>Agaricomycetes</taxon>
        <taxon>Agaricomycetidae</taxon>
        <taxon>Agaricales</taxon>
        <taxon>Agaricineae</taxon>
        <taxon>Strophariaceae</taxon>
        <taxon>Galerina</taxon>
    </lineage>
</organism>
<dbReference type="Gene3D" id="3.20.20.80">
    <property type="entry name" value="Glycosidases"/>
    <property type="match status" value="1"/>
</dbReference>
<dbReference type="EMBL" id="KL142368">
    <property type="protein sequence ID" value="KDR83536.1"/>
    <property type="molecule type" value="Genomic_DNA"/>
</dbReference>
<feature type="non-terminal residue" evidence="2">
    <location>
        <position position="1"/>
    </location>
</feature>
<dbReference type="AlphaFoldDB" id="A0A067TK76"/>